<keyword evidence="9" id="KW-1185">Reference proteome</keyword>
<reference evidence="10" key="1">
    <citation type="submission" date="2025-08" db="UniProtKB">
        <authorList>
            <consortium name="RefSeq"/>
        </authorList>
    </citation>
    <scope>IDENTIFICATION</scope>
    <source>
        <tissue evidence="10">Whole organism</tissue>
    </source>
</reference>
<dbReference type="InterPro" id="IPR027806">
    <property type="entry name" value="HARBI1_dom"/>
</dbReference>
<dbReference type="KEGG" id="foc:127750543"/>
<dbReference type="GO" id="GO:0004518">
    <property type="term" value="F:nuclease activity"/>
    <property type="evidence" value="ECO:0007669"/>
    <property type="project" value="UniProtKB-KW"/>
</dbReference>
<evidence type="ECO:0000256" key="6">
    <source>
        <dbReference type="ARBA" id="ARBA00022801"/>
    </source>
</evidence>
<evidence type="ECO:0000256" key="4">
    <source>
        <dbReference type="ARBA" id="ARBA00022722"/>
    </source>
</evidence>
<evidence type="ECO:0000256" key="7">
    <source>
        <dbReference type="ARBA" id="ARBA00023242"/>
    </source>
</evidence>
<protein>
    <submittedName>
        <fullName evidence="10">Uncharacterized protein LOC127750543</fullName>
    </submittedName>
</protein>
<dbReference type="GO" id="GO:0016787">
    <property type="term" value="F:hydrolase activity"/>
    <property type="evidence" value="ECO:0007669"/>
    <property type="project" value="UniProtKB-KW"/>
</dbReference>
<gene>
    <name evidence="10" type="primary">LOC127750543</name>
</gene>
<accession>A0A9C6X3G1</accession>
<comment type="subcellular location">
    <subcellularLocation>
        <location evidence="2">Nucleus</location>
    </subcellularLocation>
</comment>
<evidence type="ECO:0000256" key="1">
    <source>
        <dbReference type="ARBA" id="ARBA00001968"/>
    </source>
</evidence>
<dbReference type="PANTHER" id="PTHR22930:SF206">
    <property type="entry name" value="NUCLEASE HARBI1"/>
    <property type="match status" value="1"/>
</dbReference>
<keyword evidence="5" id="KW-0479">Metal-binding</keyword>
<dbReference type="PANTHER" id="PTHR22930">
    <property type="match status" value="1"/>
</dbReference>
<name>A0A9C6X3G1_FRAOC</name>
<dbReference type="RefSeq" id="XP_052128439.1">
    <property type="nucleotide sequence ID" value="XM_052272479.1"/>
</dbReference>
<evidence type="ECO:0000256" key="2">
    <source>
        <dbReference type="ARBA" id="ARBA00004123"/>
    </source>
</evidence>
<dbReference type="Proteomes" id="UP000504606">
    <property type="component" value="Unplaced"/>
</dbReference>
<evidence type="ECO:0000256" key="5">
    <source>
        <dbReference type="ARBA" id="ARBA00022723"/>
    </source>
</evidence>
<keyword evidence="4" id="KW-0540">Nuclease</keyword>
<evidence type="ECO:0000313" key="9">
    <source>
        <dbReference type="Proteomes" id="UP000504606"/>
    </source>
</evidence>
<keyword evidence="6" id="KW-0378">Hydrolase</keyword>
<proteinExistence type="inferred from homology"/>
<organism evidence="9 10">
    <name type="scientific">Frankliniella occidentalis</name>
    <name type="common">Western flower thrips</name>
    <name type="synonym">Euthrips occidentalis</name>
    <dbReference type="NCBI Taxonomy" id="133901"/>
    <lineage>
        <taxon>Eukaryota</taxon>
        <taxon>Metazoa</taxon>
        <taxon>Ecdysozoa</taxon>
        <taxon>Arthropoda</taxon>
        <taxon>Hexapoda</taxon>
        <taxon>Insecta</taxon>
        <taxon>Pterygota</taxon>
        <taxon>Neoptera</taxon>
        <taxon>Paraneoptera</taxon>
        <taxon>Thysanoptera</taxon>
        <taxon>Terebrantia</taxon>
        <taxon>Thripoidea</taxon>
        <taxon>Thripidae</taxon>
        <taxon>Frankliniella</taxon>
    </lineage>
</organism>
<dbReference type="Pfam" id="PF13359">
    <property type="entry name" value="DDE_Tnp_4"/>
    <property type="match status" value="1"/>
</dbReference>
<comment type="similarity">
    <text evidence="3">Belongs to the HARBI1 family.</text>
</comment>
<dbReference type="GeneID" id="127750543"/>
<dbReference type="InterPro" id="IPR045249">
    <property type="entry name" value="HARBI1-like"/>
</dbReference>
<evidence type="ECO:0000256" key="3">
    <source>
        <dbReference type="ARBA" id="ARBA00006958"/>
    </source>
</evidence>
<evidence type="ECO:0000259" key="8">
    <source>
        <dbReference type="Pfam" id="PF13359"/>
    </source>
</evidence>
<keyword evidence="7" id="KW-0539">Nucleus</keyword>
<dbReference type="GO" id="GO:0046872">
    <property type="term" value="F:metal ion binding"/>
    <property type="evidence" value="ECO:0007669"/>
    <property type="project" value="UniProtKB-KW"/>
</dbReference>
<dbReference type="AlphaFoldDB" id="A0A9C6X3G1"/>
<feature type="domain" description="DDE Tnp4" evidence="8">
    <location>
        <begin position="175"/>
        <end position="328"/>
    </location>
</feature>
<evidence type="ECO:0000313" key="10">
    <source>
        <dbReference type="RefSeq" id="XP_052128439.1"/>
    </source>
</evidence>
<dbReference type="OrthoDB" id="8022294at2759"/>
<dbReference type="GO" id="GO:0005634">
    <property type="term" value="C:nucleus"/>
    <property type="evidence" value="ECO:0007669"/>
    <property type="project" value="UniProtKB-SubCell"/>
</dbReference>
<sequence>MAVPAAALVVFNRIREAADRDLELLLIRRIQHRIQRLRLRRGLIYCTPVLNKRVTALLSLERVPLKRDCRLSPEAFHVLMRLLIVDWERDHGYSLEFAVIVTLYWMAAGMSYRICGNTFDVCRSTAFDIVDLVLDKIVSVANRVIKLPENLEEVGQQFATMADSPAFSQCVGAIDGCQVYFILDDTEKSQEYINRKLYYSINLQGLVDHRGRFINIFVGFPGSCHDLRVLRHSGLYRDAVYPPRGYFIIGDGGYMCLRDPITIITPYRNINLTEEKKNFNYHLSKARSVVERSFGLLQARWRILFHRALEVKFRKAVKVIAACCVVHNICIDEDDIIPHHRIIRRRQVAPRPESDGSAYREIICLAHNLGRVQADLERQ</sequence>
<comment type="cofactor">
    <cofactor evidence="1">
        <name>a divalent metal cation</name>
        <dbReference type="ChEBI" id="CHEBI:60240"/>
    </cofactor>
</comment>